<keyword evidence="1" id="KW-0472">Membrane</keyword>
<sequence>MRFWTELKVDLKRGLTEKEAKARLDKYGENAWKRAPPTPLWRLILEQFQDQLVLILLASAVISFILALLEESESLLTAMVEPAVIFLILIANATVGVIQERNADQAIDALRGVFAGLHTGRSGR</sequence>
<dbReference type="Gene3D" id="2.70.150.10">
    <property type="entry name" value="Calcium-transporting ATPase, cytoplasmic transduction domain A"/>
    <property type="match status" value="1"/>
</dbReference>
<dbReference type="Proteomes" id="UP000775213">
    <property type="component" value="Unassembled WGS sequence"/>
</dbReference>
<evidence type="ECO:0000313" key="4">
    <source>
        <dbReference type="Proteomes" id="UP000775213"/>
    </source>
</evidence>
<dbReference type="SUPFAM" id="SSF81665">
    <property type="entry name" value="Calcium ATPase, transmembrane domain M"/>
    <property type="match status" value="1"/>
</dbReference>
<evidence type="ECO:0000259" key="2">
    <source>
        <dbReference type="SMART" id="SM00831"/>
    </source>
</evidence>
<reference evidence="3 4" key="1">
    <citation type="journal article" date="2021" name="Hortic Res">
        <title>Chromosome-scale assembly of the Dendrobium chrysotoxum genome enhances the understanding of orchid evolution.</title>
        <authorList>
            <person name="Zhang Y."/>
            <person name="Zhang G.Q."/>
            <person name="Zhang D."/>
            <person name="Liu X.D."/>
            <person name="Xu X.Y."/>
            <person name="Sun W.H."/>
            <person name="Yu X."/>
            <person name="Zhu X."/>
            <person name="Wang Z.W."/>
            <person name="Zhao X."/>
            <person name="Zhong W.Y."/>
            <person name="Chen H."/>
            <person name="Yin W.L."/>
            <person name="Huang T."/>
            <person name="Niu S.C."/>
            <person name="Liu Z.J."/>
        </authorList>
    </citation>
    <scope>NUCLEOTIDE SEQUENCE [LARGE SCALE GENOMIC DNA]</scope>
    <source>
        <strain evidence="3">Lindl</strain>
    </source>
</reference>
<dbReference type="AlphaFoldDB" id="A0AAV7FQZ4"/>
<proteinExistence type="predicted"/>
<protein>
    <recommendedName>
        <fullName evidence="2">Cation-transporting P-type ATPase N-terminal domain-containing protein</fullName>
    </recommendedName>
</protein>
<comment type="caution">
    <text evidence="3">The sequence shown here is derived from an EMBL/GenBank/DDBJ whole genome shotgun (WGS) entry which is preliminary data.</text>
</comment>
<name>A0AAV7FQZ4_DENCH</name>
<dbReference type="SMART" id="SM00831">
    <property type="entry name" value="Cation_ATPase_N"/>
    <property type="match status" value="1"/>
</dbReference>
<evidence type="ECO:0000313" key="3">
    <source>
        <dbReference type="EMBL" id="KAH0446015.1"/>
    </source>
</evidence>
<keyword evidence="4" id="KW-1185">Reference proteome</keyword>
<feature type="domain" description="Cation-transporting P-type ATPase N-terminal" evidence="2">
    <location>
        <begin position="2"/>
        <end position="68"/>
    </location>
</feature>
<accession>A0AAV7FQZ4</accession>
<dbReference type="Pfam" id="PF00690">
    <property type="entry name" value="Cation_ATPase_N"/>
    <property type="match status" value="1"/>
</dbReference>
<organism evidence="3 4">
    <name type="scientific">Dendrobium chrysotoxum</name>
    <name type="common">Orchid</name>
    <dbReference type="NCBI Taxonomy" id="161865"/>
    <lineage>
        <taxon>Eukaryota</taxon>
        <taxon>Viridiplantae</taxon>
        <taxon>Streptophyta</taxon>
        <taxon>Embryophyta</taxon>
        <taxon>Tracheophyta</taxon>
        <taxon>Spermatophyta</taxon>
        <taxon>Magnoliopsida</taxon>
        <taxon>Liliopsida</taxon>
        <taxon>Asparagales</taxon>
        <taxon>Orchidaceae</taxon>
        <taxon>Epidendroideae</taxon>
        <taxon>Malaxideae</taxon>
        <taxon>Dendrobiinae</taxon>
        <taxon>Dendrobium</taxon>
    </lineage>
</organism>
<dbReference type="PANTHER" id="PTHR42861">
    <property type="entry name" value="CALCIUM-TRANSPORTING ATPASE"/>
    <property type="match status" value="1"/>
</dbReference>
<feature type="transmembrane region" description="Helical" evidence="1">
    <location>
        <begin position="52"/>
        <end position="69"/>
    </location>
</feature>
<dbReference type="EMBL" id="JAGFBR010000283">
    <property type="protein sequence ID" value="KAH0446015.1"/>
    <property type="molecule type" value="Genomic_DNA"/>
</dbReference>
<keyword evidence="1" id="KW-1133">Transmembrane helix</keyword>
<feature type="transmembrane region" description="Helical" evidence="1">
    <location>
        <begin position="75"/>
        <end position="98"/>
    </location>
</feature>
<keyword evidence="1" id="KW-0812">Transmembrane</keyword>
<dbReference type="InterPro" id="IPR023298">
    <property type="entry name" value="ATPase_P-typ_TM_dom_sf"/>
</dbReference>
<dbReference type="InterPro" id="IPR004014">
    <property type="entry name" value="ATPase_P-typ_cation-transptr_N"/>
</dbReference>
<evidence type="ECO:0000256" key="1">
    <source>
        <dbReference type="SAM" id="Phobius"/>
    </source>
</evidence>
<gene>
    <name evidence="3" type="ORF">IEQ34_025149</name>
</gene>
<dbReference type="Gene3D" id="1.20.1110.10">
    <property type="entry name" value="Calcium-transporting ATPase, transmembrane domain"/>
    <property type="match status" value="1"/>
</dbReference>